<proteinExistence type="predicted"/>
<dbReference type="AlphaFoldDB" id="A0AAU7JBT7"/>
<evidence type="ECO:0000259" key="1">
    <source>
        <dbReference type="Pfam" id="PF12728"/>
    </source>
</evidence>
<sequence length="70" mass="7566">MSTSGIEELGLSVPDAVRTSGVSRSKLYEALAAGELRAKKYGRRTIILRDELKAWLASFPDLTPSKSKAA</sequence>
<dbReference type="NCBIfam" id="TIGR01764">
    <property type="entry name" value="excise"/>
    <property type="match status" value="1"/>
</dbReference>
<dbReference type="InterPro" id="IPR041657">
    <property type="entry name" value="HTH_17"/>
</dbReference>
<dbReference type="InterPro" id="IPR010093">
    <property type="entry name" value="SinI_DNA-bd"/>
</dbReference>
<reference evidence="2" key="1">
    <citation type="submission" date="2024-05" db="EMBL/GenBank/DDBJ databases">
        <authorList>
            <person name="Kim S."/>
            <person name="Heo J."/>
            <person name="Choi H."/>
            <person name="Choi Y."/>
            <person name="Kwon S.-W."/>
            <person name="Kim Y."/>
        </authorList>
    </citation>
    <scope>NUCLEOTIDE SEQUENCE</scope>
    <source>
        <strain evidence="2">KACC 23698</strain>
    </source>
</reference>
<dbReference type="EMBL" id="CP157484">
    <property type="protein sequence ID" value="XBO37847.1"/>
    <property type="molecule type" value="Genomic_DNA"/>
</dbReference>
<organism evidence="2">
    <name type="scientific">Alsobacter sp. KACC 23698</name>
    <dbReference type="NCBI Taxonomy" id="3149229"/>
    <lineage>
        <taxon>Bacteria</taxon>
        <taxon>Pseudomonadati</taxon>
        <taxon>Pseudomonadota</taxon>
        <taxon>Alphaproteobacteria</taxon>
        <taxon>Hyphomicrobiales</taxon>
        <taxon>Alsobacteraceae</taxon>
        <taxon>Alsobacter</taxon>
    </lineage>
</organism>
<gene>
    <name evidence="2" type="ORF">ABEG18_19290</name>
</gene>
<protein>
    <submittedName>
        <fullName evidence="2">Helix-turn-helix domain-containing protein</fullName>
    </submittedName>
</protein>
<evidence type="ECO:0000313" key="2">
    <source>
        <dbReference type="EMBL" id="XBO37847.1"/>
    </source>
</evidence>
<name>A0AAU7JBT7_9HYPH</name>
<dbReference type="GO" id="GO:0003677">
    <property type="term" value="F:DNA binding"/>
    <property type="evidence" value="ECO:0007669"/>
    <property type="project" value="InterPro"/>
</dbReference>
<dbReference type="RefSeq" id="WP_406854674.1">
    <property type="nucleotide sequence ID" value="NZ_CP157484.1"/>
</dbReference>
<dbReference type="Pfam" id="PF12728">
    <property type="entry name" value="HTH_17"/>
    <property type="match status" value="1"/>
</dbReference>
<feature type="domain" description="Helix-turn-helix" evidence="1">
    <location>
        <begin position="11"/>
        <end position="58"/>
    </location>
</feature>
<accession>A0AAU7JBT7</accession>